<accession>A0ABQ4T8L0</accession>
<dbReference type="PIRSF" id="PIRSF000138">
    <property type="entry name" value="Al-hdrx_acd_dh"/>
    <property type="match status" value="1"/>
</dbReference>
<keyword evidence="8" id="KW-1185">Reference proteome</keyword>
<dbReference type="Proteomes" id="UP001055156">
    <property type="component" value="Unassembled WGS sequence"/>
</dbReference>
<keyword evidence="4" id="KW-0560">Oxidoreductase</keyword>
<evidence type="ECO:0000313" key="8">
    <source>
        <dbReference type="Proteomes" id="UP001055156"/>
    </source>
</evidence>
<reference evidence="7" key="1">
    <citation type="journal article" date="2021" name="Front. Microbiol.">
        <title>Comprehensive Comparative Genomics and Phenotyping of Methylobacterium Species.</title>
        <authorList>
            <person name="Alessa O."/>
            <person name="Ogura Y."/>
            <person name="Fujitani Y."/>
            <person name="Takami H."/>
            <person name="Hayashi T."/>
            <person name="Sahin N."/>
            <person name="Tani A."/>
        </authorList>
    </citation>
    <scope>NUCLEOTIDE SEQUENCE</scope>
    <source>
        <strain evidence="7">NBRC 15689</strain>
    </source>
</reference>
<evidence type="ECO:0000256" key="5">
    <source>
        <dbReference type="ARBA" id="ARBA00024042"/>
    </source>
</evidence>
<evidence type="ECO:0000256" key="4">
    <source>
        <dbReference type="ARBA" id="ARBA00023002"/>
    </source>
</evidence>
<feature type="domain" description="FMN hydroxy acid dehydrogenase" evidence="6">
    <location>
        <begin position="70"/>
        <end position="431"/>
    </location>
</feature>
<evidence type="ECO:0000256" key="2">
    <source>
        <dbReference type="ARBA" id="ARBA00022630"/>
    </source>
</evidence>
<sequence>MTENVRLMQEIEDRKVFNRRKFLEFLAASPVVLPGAAGALGGASLLGGGALAQSYDVLRQSPGNVGEIIDQPNQALDVFDFEPAAKKALPPAHFGYLASGVDSDATLKANRDGFDHIRIRVRRLIDARKIDTSVKIFGETWASPIALAPVSSQGAFHPEAEAAVARAAKAKGHQMILSTVGSTAIEDVIKERGAPVWYMLYPTDDWAVTEALVKRAEAAGAPAIVLTVDRQGGRNTETLFRARRLDTRTCTDCHTPGFKNEVSRKPMFDGLDVSKVTNLYGTGMTWDYVKRLRGIVKGKLVLKGIVTGEDAKLALTHGVDGLIVSNHGGRAEESLQSTIGALPEVVAAVNGKIPVLVDSGFRRGTDVLKGLALGATAVCIGRPYCWGLAAFGQPGVETVLTIMQREFETIMRQVGATKISEITAASVSGRA</sequence>
<dbReference type="Pfam" id="PF01070">
    <property type="entry name" value="FMN_dh"/>
    <property type="match status" value="1"/>
</dbReference>
<comment type="cofactor">
    <cofactor evidence="1">
        <name>FMN</name>
        <dbReference type="ChEBI" id="CHEBI:58210"/>
    </cofactor>
</comment>
<dbReference type="PANTHER" id="PTHR10578">
    <property type="entry name" value="S -2-HYDROXY-ACID OXIDASE-RELATED"/>
    <property type="match status" value="1"/>
</dbReference>
<dbReference type="Gene3D" id="3.20.20.70">
    <property type="entry name" value="Aldolase class I"/>
    <property type="match status" value="1"/>
</dbReference>
<evidence type="ECO:0000313" key="7">
    <source>
        <dbReference type="EMBL" id="GJE28020.1"/>
    </source>
</evidence>
<keyword evidence="2" id="KW-0285">Flavoprotein</keyword>
<evidence type="ECO:0000259" key="6">
    <source>
        <dbReference type="PROSITE" id="PS51349"/>
    </source>
</evidence>
<comment type="caution">
    <text evidence="7">The sequence shown here is derived from an EMBL/GenBank/DDBJ whole genome shotgun (WGS) entry which is preliminary data.</text>
</comment>
<comment type="similarity">
    <text evidence="5">Belongs to the FMN-dependent alpha-hydroxy acid dehydrogenase family.</text>
</comment>
<evidence type="ECO:0000256" key="1">
    <source>
        <dbReference type="ARBA" id="ARBA00001917"/>
    </source>
</evidence>
<organism evidence="7 8">
    <name type="scientific">Methylobacterium organophilum</name>
    <dbReference type="NCBI Taxonomy" id="410"/>
    <lineage>
        <taxon>Bacteria</taxon>
        <taxon>Pseudomonadati</taxon>
        <taxon>Pseudomonadota</taxon>
        <taxon>Alphaproteobacteria</taxon>
        <taxon>Hyphomicrobiales</taxon>
        <taxon>Methylobacteriaceae</taxon>
        <taxon>Methylobacterium</taxon>
    </lineage>
</organism>
<dbReference type="SUPFAM" id="SSF51395">
    <property type="entry name" value="FMN-linked oxidoreductases"/>
    <property type="match status" value="1"/>
</dbReference>
<evidence type="ECO:0000256" key="3">
    <source>
        <dbReference type="ARBA" id="ARBA00022643"/>
    </source>
</evidence>
<dbReference type="InterPro" id="IPR037396">
    <property type="entry name" value="FMN_HAD"/>
</dbReference>
<dbReference type="CDD" id="cd02809">
    <property type="entry name" value="alpha_hydroxyacid_oxid_FMN"/>
    <property type="match status" value="1"/>
</dbReference>
<dbReference type="EMBL" id="BPQV01000008">
    <property type="protein sequence ID" value="GJE28020.1"/>
    <property type="molecule type" value="Genomic_DNA"/>
</dbReference>
<proteinExistence type="inferred from homology"/>
<keyword evidence="3" id="KW-0288">FMN</keyword>
<reference evidence="7" key="2">
    <citation type="submission" date="2021-08" db="EMBL/GenBank/DDBJ databases">
        <authorList>
            <person name="Tani A."/>
            <person name="Ola A."/>
            <person name="Ogura Y."/>
            <person name="Katsura K."/>
            <person name="Hayashi T."/>
        </authorList>
    </citation>
    <scope>NUCLEOTIDE SEQUENCE</scope>
    <source>
        <strain evidence="7">NBRC 15689</strain>
    </source>
</reference>
<dbReference type="PROSITE" id="PS51349">
    <property type="entry name" value="FMN_HYDROXY_ACID_DH_2"/>
    <property type="match status" value="1"/>
</dbReference>
<dbReference type="InterPro" id="IPR012133">
    <property type="entry name" value="Alpha-hydoxy_acid_DH_FMN"/>
</dbReference>
<dbReference type="InterPro" id="IPR013785">
    <property type="entry name" value="Aldolase_TIM"/>
</dbReference>
<protein>
    <submittedName>
        <fullName evidence="7">L-lactate dehydrogenase</fullName>
    </submittedName>
</protein>
<name>A0ABQ4T8L0_METOR</name>
<dbReference type="RefSeq" id="WP_238311813.1">
    <property type="nucleotide sequence ID" value="NZ_BPQV01000008.1"/>
</dbReference>
<dbReference type="PANTHER" id="PTHR10578:SF107">
    <property type="entry name" value="2-HYDROXYACID OXIDASE 1"/>
    <property type="match status" value="1"/>
</dbReference>
<dbReference type="InterPro" id="IPR000262">
    <property type="entry name" value="FMN-dep_DH"/>
</dbReference>
<gene>
    <name evidence="7" type="primary">lldD</name>
    <name evidence="7" type="ORF">LKMONMHP_2884</name>
</gene>